<evidence type="ECO:0000256" key="9">
    <source>
        <dbReference type="PIRSR" id="PIRSR634016-1"/>
    </source>
</evidence>
<dbReference type="GO" id="GO:0042277">
    <property type="term" value="F:peptide binding"/>
    <property type="evidence" value="ECO:0007669"/>
    <property type="project" value="TreeGrafter"/>
</dbReference>
<feature type="binding site" evidence="10">
    <location>
        <position position="812"/>
    </location>
    <ligand>
        <name>substrate</name>
    </ligand>
</feature>
<keyword evidence="19" id="KW-1185">Reference proteome</keyword>
<reference evidence="18 19" key="1">
    <citation type="submission" date="2019-03" db="EMBL/GenBank/DDBJ databases">
        <title>Draft genome of Massilia hortus sp. nov., a novel bacterial species of the Oxalobacteraceae family.</title>
        <authorList>
            <person name="Peta V."/>
            <person name="Raths R."/>
            <person name="Bucking H."/>
        </authorList>
    </citation>
    <scope>NUCLEOTIDE SEQUENCE [LARGE SCALE GENOMIC DNA]</scope>
    <source>
        <strain evidence="18 19">ONC3</strain>
    </source>
</reference>
<evidence type="ECO:0000256" key="5">
    <source>
        <dbReference type="ARBA" id="ARBA00022723"/>
    </source>
</evidence>
<dbReference type="InterPro" id="IPR050344">
    <property type="entry name" value="Peptidase_M1_aminopeptidases"/>
</dbReference>
<dbReference type="Pfam" id="PF11838">
    <property type="entry name" value="ERAP1_C"/>
    <property type="match status" value="1"/>
</dbReference>
<name>A0A4Y9SSZ7_9BURK</name>
<dbReference type="GO" id="GO:0008270">
    <property type="term" value="F:zinc ion binding"/>
    <property type="evidence" value="ECO:0007669"/>
    <property type="project" value="UniProtKB-UniRule"/>
</dbReference>
<feature type="binding site" evidence="11">
    <location>
        <position position="353"/>
    </location>
    <ligand>
        <name>Zn(2+)</name>
        <dbReference type="ChEBI" id="CHEBI:29105"/>
        <note>catalytic</note>
    </ligand>
</feature>
<feature type="active site" description="Proton acceptor" evidence="9">
    <location>
        <position position="331"/>
    </location>
</feature>
<dbReference type="GO" id="GO:0005737">
    <property type="term" value="C:cytoplasm"/>
    <property type="evidence" value="ECO:0007669"/>
    <property type="project" value="TreeGrafter"/>
</dbReference>
<dbReference type="Gene3D" id="2.60.40.1730">
    <property type="entry name" value="tricorn interacting facor f3 domain"/>
    <property type="match status" value="1"/>
</dbReference>
<evidence type="ECO:0000256" key="10">
    <source>
        <dbReference type="PIRSR" id="PIRSR634016-2"/>
    </source>
</evidence>
<keyword evidence="6 13" id="KW-0378">Hydrolase</keyword>
<evidence type="ECO:0000259" key="17">
    <source>
        <dbReference type="Pfam" id="PF17900"/>
    </source>
</evidence>
<comment type="caution">
    <text evidence="18">The sequence shown here is derived from an EMBL/GenBank/DDBJ whole genome shotgun (WGS) entry which is preliminary data.</text>
</comment>
<feature type="binding site" evidence="10">
    <location>
        <position position="161"/>
    </location>
    <ligand>
        <name>substrate</name>
    </ligand>
</feature>
<keyword evidence="14" id="KW-0732">Signal</keyword>
<organism evidence="18 19">
    <name type="scientific">Massilia horti</name>
    <dbReference type="NCBI Taxonomy" id="2562153"/>
    <lineage>
        <taxon>Bacteria</taxon>
        <taxon>Pseudomonadati</taxon>
        <taxon>Pseudomonadota</taxon>
        <taxon>Betaproteobacteria</taxon>
        <taxon>Burkholderiales</taxon>
        <taxon>Oxalobacteraceae</taxon>
        <taxon>Telluria group</taxon>
        <taxon>Massilia</taxon>
    </lineage>
</organism>
<dbReference type="GO" id="GO:0005615">
    <property type="term" value="C:extracellular space"/>
    <property type="evidence" value="ECO:0007669"/>
    <property type="project" value="TreeGrafter"/>
</dbReference>
<dbReference type="GO" id="GO:0043171">
    <property type="term" value="P:peptide catabolic process"/>
    <property type="evidence" value="ECO:0007669"/>
    <property type="project" value="TreeGrafter"/>
</dbReference>
<feature type="domain" description="Peptidase M1 membrane alanine aminopeptidase" evidence="15">
    <location>
        <begin position="260"/>
        <end position="474"/>
    </location>
</feature>
<feature type="binding site" evidence="11">
    <location>
        <position position="334"/>
    </location>
    <ligand>
        <name>Zn(2+)</name>
        <dbReference type="ChEBI" id="CHEBI:29105"/>
        <note>catalytic</note>
    </ligand>
</feature>
<dbReference type="Proteomes" id="UP000297258">
    <property type="component" value="Unassembled WGS sequence"/>
</dbReference>
<feature type="chain" id="PRO_5021349314" description="Aminopeptidase" evidence="14">
    <location>
        <begin position="25"/>
        <end position="874"/>
    </location>
</feature>
<dbReference type="GO" id="GO:0070006">
    <property type="term" value="F:metalloaminopeptidase activity"/>
    <property type="evidence" value="ECO:0007669"/>
    <property type="project" value="TreeGrafter"/>
</dbReference>
<evidence type="ECO:0000313" key="19">
    <source>
        <dbReference type="Proteomes" id="UP000297258"/>
    </source>
</evidence>
<dbReference type="SUPFAM" id="SSF55486">
    <property type="entry name" value="Metalloproteases ('zincins'), catalytic domain"/>
    <property type="match status" value="1"/>
</dbReference>
<dbReference type="RefSeq" id="WP_135191182.1">
    <property type="nucleotide sequence ID" value="NZ_SPUM01000123.1"/>
</dbReference>
<dbReference type="PANTHER" id="PTHR11533">
    <property type="entry name" value="PROTEASE M1 ZINC METALLOPROTEASE"/>
    <property type="match status" value="1"/>
</dbReference>
<dbReference type="InterPro" id="IPR024571">
    <property type="entry name" value="ERAP1-like_C_dom"/>
</dbReference>
<evidence type="ECO:0000259" key="16">
    <source>
        <dbReference type="Pfam" id="PF11838"/>
    </source>
</evidence>
<protein>
    <recommendedName>
        <fullName evidence="13">Aminopeptidase</fullName>
        <ecNumber evidence="13">3.4.11.-</ecNumber>
    </recommendedName>
</protein>
<evidence type="ECO:0000256" key="8">
    <source>
        <dbReference type="ARBA" id="ARBA00023049"/>
    </source>
</evidence>
<comment type="cofactor">
    <cofactor evidence="11 13">
        <name>Zn(2+)</name>
        <dbReference type="ChEBI" id="CHEBI:29105"/>
    </cofactor>
    <text evidence="11 13">Binds 1 zinc ion per subunit.</text>
</comment>
<comment type="similarity">
    <text evidence="2 13">Belongs to the peptidase M1 family.</text>
</comment>
<feature type="domain" description="ERAP1-like C-terminal" evidence="16">
    <location>
        <begin position="555"/>
        <end position="839"/>
    </location>
</feature>
<keyword evidence="8 13" id="KW-0482">Metalloprotease</keyword>
<accession>A0A4Y9SSZ7</accession>
<dbReference type="EMBL" id="SPUM01000123">
    <property type="protein sequence ID" value="TFW29595.1"/>
    <property type="molecule type" value="Genomic_DNA"/>
</dbReference>
<dbReference type="Pfam" id="PF01433">
    <property type="entry name" value="Peptidase_M1"/>
    <property type="match status" value="1"/>
</dbReference>
<dbReference type="Gene3D" id="2.60.40.1910">
    <property type="match status" value="1"/>
</dbReference>
<dbReference type="GO" id="GO:0016020">
    <property type="term" value="C:membrane"/>
    <property type="evidence" value="ECO:0007669"/>
    <property type="project" value="TreeGrafter"/>
</dbReference>
<dbReference type="InterPro" id="IPR042097">
    <property type="entry name" value="Aminopeptidase_N-like_N_sf"/>
</dbReference>
<dbReference type="EC" id="3.4.11.-" evidence="13"/>
<evidence type="ECO:0000256" key="3">
    <source>
        <dbReference type="ARBA" id="ARBA00022438"/>
    </source>
</evidence>
<sequence length="874" mass="96045">MRQIHATQAAAAAALALAIGGAHAEAPFSFAATPGKLPKDVVPLQYAAHLVPDIGAHTFKGSEMVEIEVLKPTSKIMLNADRLEIASATLSGKGVDQLKLSPVLDREQQTLAFNLDKPLAPGKYKLALEFSGQINREGRGLFYINYKASERDKKMIATTMEPTDARRLLPTWDEPAFRASFKLTVDLPENFKAFSNTPVEKQQKLGDGKQRVSFAVTPKMPSYLVVLVAGELDRATARQDGVDIGVVTTEGKERSTAFPLASAKGLLRYYNNYFGTPYPLAKLDLIAIPNNINGAMENWGGIVYADSALLYDPETSPEVVKKTTFSINAHEIAHQWFGNLVTMAWWDNLWLNEGFASWMAAKATEHFHPEWRPYLDGIAEREGVLNLDARKTTHPIQSPVENEAQAGNAFDAITYEKGQAFLRMLEAYLGEDAFRKGIRAYMARHQYSNTTSADLWSALEKASGKPVEKLASDWTTQPGHPLISVSQSCENGKRKVTLSQEQFRLDEPALDKRLWNVPLQVGTVGGKAWYTLLSGPSTTLTQAGCDAALVVDPYSVGFFRIHYDPASFAALAGQAAKLPDTTRLKLLGDTWGMVAAGRMHLEDYLMLVSKYGDEPRLAVWQSILANLATLDTLARGEPEQPLIRGFVRNFIKPKFAQLGWEEKAGESTEDRELRALLATALARAGDESAIAQARTRFARYLDDPSSVSPVMIDFVINTAGRYADAAIYDALAARAMATTSTEERNRFGRALSAVQDPALAARTLKSALAPGMPPNQVTSILPSVGREHVRQAWQFAVEHRDELIKSTDSTNRNRAFASIVSASANPQDAQVMEDFVRENFGPDALVEAQRVGNGIRIRAQQKARLLPQVRAALK</sequence>
<keyword evidence="5 11" id="KW-0479">Metal-binding</keyword>
<dbReference type="Gene3D" id="1.25.50.20">
    <property type="match status" value="1"/>
</dbReference>
<dbReference type="PANTHER" id="PTHR11533:SF174">
    <property type="entry name" value="PUROMYCIN-SENSITIVE AMINOPEPTIDASE-RELATED"/>
    <property type="match status" value="1"/>
</dbReference>
<keyword evidence="7 11" id="KW-0862">Zinc</keyword>
<evidence type="ECO:0000256" key="4">
    <source>
        <dbReference type="ARBA" id="ARBA00022670"/>
    </source>
</evidence>
<evidence type="ECO:0000313" key="18">
    <source>
        <dbReference type="EMBL" id="TFW29595.1"/>
    </source>
</evidence>
<evidence type="ECO:0000256" key="12">
    <source>
        <dbReference type="PIRSR" id="PIRSR634016-4"/>
    </source>
</evidence>
<feature type="binding site" evidence="10">
    <location>
        <begin position="294"/>
        <end position="298"/>
    </location>
    <ligand>
        <name>substrate</name>
    </ligand>
</feature>
<evidence type="ECO:0000256" key="14">
    <source>
        <dbReference type="SAM" id="SignalP"/>
    </source>
</evidence>
<dbReference type="GO" id="GO:0016285">
    <property type="term" value="F:alanyl aminopeptidase activity"/>
    <property type="evidence" value="ECO:0007669"/>
    <property type="project" value="UniProtKB-EC"/>
</dbReference>
<keyword evidence="4 13" id="KW-0645">Protease</keyword>
<feature type="domain" description="Aminopeptidase N-like N-terminal" evidence="17">
    <location>
        <begin position="42"/>
        <end position="224"/>
    </location>
</feature>
<dbReference type="InterPro" id="IPR034016">
    <property type="entry name" value="M1_APN-typ"/>
</dbReference>
<dbReference type="InterPro" id="IPR001930">
    <property type="entry name" value="Peptidase_M1"/>
</dbReference>
<dbReference type="PRINTS" id="PR00756">
    <property type="entry name" value="ALADIPTASE"/>
</dbReference>
<evidence type="ECO:0000256" key="13">
    <source>
        <dbReference type="RuleBase" id="RU364040"/>
    </source>
</evidence>
<evidence type="ECO:0000256" key="11">
    <source>
        <dbReference type="PIRSR" id="PIRSR634016-3"/>
    </source>
</evidence>
<dbReference type="SUPFAM" id="SSF63737">
    <property type="entry name" value="Leukotriene A4 hydrolase N-terminal domain"/>
    <property type="match status" value="1"/>
</dbReference>
<evidence type="ECO:0000256" key="6">
    <source>
        <dbReference type="ARBA" id="ARBA00022801"/>
    </source>
</evidence>
<dbReference type="AlphaFoldDB" id="A0A4Y9SSZ7"/>
<evidence type="ECO:0000259" key="15">
    <source>
        <dbReference type="Pfam" id="PF01433"/>
    </source>
</evidence>
<dbReference type="InterPro" id="IPR014782">
    <property type="entry name" value="Peptidase_M1_dom"/>
</dbReference>
<dbReference type="GO" id="GO:0006508">
    <property type="term" value="P:proteolysis"/>
    <property type="evidence" value="ECO:0007669"/>
    <property type="project" value="UniProtKB-KW"/>
</dbReference>
<evidence type="ECO:0000256" key="7">
    <source>
        <dbReference type="ARBA" id="ARBA00022833"/>
    </source>
</evidence>
<dbReference type="FunFam" id="1.10.390.10:FF:000006">
    <property type="entry name" value="Puromycin-sensitive aminopeptidase"/>
    <property type="match status" value="1"/>
</dbReference>
<dbReference type="OrthoDB" id="100605at2"/>
<dbReference type="CDD" id="cd09601">
    <property type="entry name" value="M1_APN-Q_like"/>
    <property type="match status" value="1"/>
</dbReference>
<evidence type="ECO:0000256" key="1">
    <source>
        <dbReference type="ARBA" id="ARBA00000098"/>
    </source>
</evidence>
<gene>
    <name evidence="18" type="ORF">E4O92_18825</name>
</gene>
<dbReference type="Pfam" id="PF17900">
    <property type="entry name" value="Peptidase_M1_N"/>
    <property type="match status" value="1"/>
</dbReference>
<comment type="catalytic activity">
    <reaction evidence="1">
        <text>Release of an N-terminal amino acid, Xaa-|-Yaa- from a peptide, amide or arylamide. Xaa is preferably Ala, but may be most amino acids including Pro (slow action). When a terminal hydrophobic residue is followed by a prolyl residue, the two may be released as an intact Xaa-Pro dipeptide.</text>
        <dbReference type="EC" id="3.4.11.2"/>
    </reaction>
</comment>
<proteinExistence type="inferred from homology"/>
<feature type="binding site" evidence="11">
    <location>
        <position position="330"/>
    </location>
    <ligand>
        <name>Zn(2+)</name>
        <dbReference type="ChEBI" id="CHEBI:29105"/>
        <note>catalytic</note>
    </ligand>
</feature>
<feature type="site" description="Transition state stabilizer" evidence="12">
    <location>
        <position position="415"/>
    </location>
</feature>
<dbReference type="InterPro" id="IPR045357">
    <property type="entry name" value="Aminopeptidase_N-like_N"/>
</dbReference>
<dbReference type="Gene3D" id="1.10.390.10">
    <property type="entry name" value="Neutral Protease Domain 2"/>
    <property type="match status" value="1"/>
</dbReference>
<feature type="signal peptide" evidence="14">
    <location>
        <begin position="1"/>
        <end position="24"/>
    </location>
</feature>
<dbReference type="InterPro" id="IPR027268">
    <property type="entry name" value="Peptidase_M4/M1_CTD_sf"/>
</dbReference>
<keyword evidence="3 13" id="KW-0031">Aminopeptidase</keyword>
<evidence type="ECO:0000256" key="2">
    <source>
        <dbReference type="ARBA" id="ARBA00010136"/>
    </source>
</evidence>